<gene>
    <name evidence="2" type="ORF">PXEA_LOCUS14118</name>
</gene>
<comment type="caution">
    <text evidence="2">The sequence shown here is derived from an EMBL/GenBank/DDBJ whole genome shotgun (WGS) entry which is preliminary data.</text>
</comment>
<keyword evidence="3" id="KW-1185">Reference proteome</keyword>
<evidence type="ECO:0000313" key="2">
    <source>
        <dbReference type="EMBL" id="VEL20678.1"/>
    </source>
</evidence>
<evidence type="ECO:0000313" key="3">
    <source>
        <dbReference type="Proteomes" id="UP000784294"/>
    </source>
</evidence>
<dbReference type="AlphaFoldDB" id="A0A3S5BDU7"/>
<feature type="compositionally biased region" description="Low complexity" evidence="1">
    <location>
        <begin position="56"/>
        <end position="75"/>
    </location>
</feature>
<sequence length="256" mass="25898">MTNLGTHRNQHSSSNAVTHTTAPAPTGASSASRASAARPSTGARSKLSSVEARTCADVSSVSDSAQAKKSASSISHRTASGLASKPSAVSSASTQGSTAFKQSFKTGNSVGTSKMTPASSSSVSVKVSATSVEDTQAVSLATINAIPTESNLIVTSAPHTPTTSPASPPEEPLALDDANLITFVQPDCSFSTEPNFEIHEPGIGTAVDDLLGGMSCLSTDPATSDFPLPSIGNLLNGSSALVGNEVFKAYAYYSEI</sequence>
<dbReference type="Proteomes" id="UP000784294">
    <property type="component" value="Unassembled WGS sequence"/>
</dbReference>
<reference evidence="2" key="1">
    <citation type="submission" date="2018-11" db="EMBL/GenBank/DDBJ databases">
        <authorList>
            <consortium name="Pathogen Informatics"/>
        </authorList>
    </citation>
    <scope>NUCLEOTIDE SEQUENCE</scope>
</reference>
<proteinExistence type="predicted"/>
<feature type="compositionally biased region" description="Low complexity" evidence="1">
    <location>
        <begin position="20"/>
        <end position="45"/>
    </location>
</feature>
<evidence type="ECO:0000256" key="1">
    <source>
        <dbReference type="SAM" id="MobiDB-lite"/>
    </source>
</evidence>
<protein>
    <submittedName>
        <fullName evidence="2">Uncharacterized protein</fullName>
    </submittedName>
</protein>
<feature type="compositionally biased region" description="Polar residues" evidence="1">
    <location>
        <begin position="1"/>
        <end position="19"/>
    </location>
</feature>
<accession>A0A3S5BDU7</accession>
<feature type="compositionally biased region" description="Polar residues" evidence="1">
    <location>
        <begin position="87"/>
        <end position="97"/>
    </location>
</feature>
<organism evidence="2 3">
    <name type="scientific">Protopolystoma xenopodis</name>
    <dbReference type="NCBI Taxonomy" id="117903"/>
    <lineage>
        <taxon>Eukaryota</taxon>
        <taxon>Metazoa</taxon>
        <taxon>Spiralia</taxon>
        <taxon>Lophotrochozoa</taxon>
        <taxon>Platyhelminthes</taxon>
        <taxon>Monogenea</taxon>
        <taxon>Polyopisthocotylea</taxon>
        <taxon>Polystomatidea</taxon>
        <taxon>Polystomatidae</taxon>
        <taxon>Protopolystoma</taxon>
    </lineage>
</organism>
<feature type="region of interest" description="Disordered" evidence="1">
    <location>
        <begin position="1"/>
        <end position="97"/>
    </location>
</feature>
<dbReference type="EMBL" id="CAAALY010047547">
    <property type="protein sequence ID" value="VEL20678.1"/>
    <property type="molecule type" value="Genomic_DNA"/>
</dbReference>
<name>A0A3S5BDU7_9PLAT</name>